<dbReference type="EMBL" id="UOGF01000071">
    <property type="protein sequence ID" value="VAX31133.1"/>
    <property type="molecule type" value="Genomic_DNA"/>
</dbReference>
<accession>A0A3B1D2V7</accession>
<dbReference type="AlphaFoldDB" id="A0A3B1D2V7"/>
<protein>
    <submittedName>
        <fullName evidence="1">Uncharacterized protein</fullName>
    </submittedName>
</protein>
<evidence type="ECO:0000313" key="1">
    <source>
        <dbReference type="EMBL" id="VAX31133.1"/>
    </source>
</evidence>
<gene>
    <name evidence="1" type="ORF">MNBD_NITROSPIRAE01-1054</name>
</gene>
<name>A0A3B1D2V7_9ZZZZ</name>
<dbReference type="GO" id="GO:0006355">
    <property type="term" value="P:regulation of DNA-templated transcription"/>
    <property type="evidence" value="ECO:0007669"/>
    <property type="project" value="InterPro"/>
</dbReference>
<organism evidence="1">
    <name type="scientific">hydrothermal vent metagenome</name>
    <dbReference type="NCBI Taxonomy" id="652676"/>
    <lineage>
        <taxon>unclassified sequences</taxon>
        <taxon>metagenomes</taxon>
        <taxon>ecological metagenomes</taxon>
    </lineage>
</organism>
<dbReference type="InterPro" id="IPR013321">
    <property type="entry name" value="Arc_rbn_hlx_hlx"/>
</dbReference>
<dbReference type="Gene3D" id="1.10.1220.10">
    <property type="entry name" value="Met repressor-like"/>
    <property type="match status" value="1"/>
</dbReference>
<reference evidence="1" key="1">
    <citation type="submission" date="2018-06" db="EMBL/GenBank/DDBJ databases">
        <authorList>
            <person name="Zhirakovskaya E."/>
        </authorList>
    </citation>
    <scope>NUCLEOTIDE SEQUENCE</scope>
</reference>
<proteinExistence type="predicted"/>
<sequence>MKAVQFFTDEYLEQCKKLSPDHIATFLESFRLMHAPKDKTKLISLKIPESLLTAFRRKCEASNVKYQTQIKILMKAWVCR</sequence>